<protein>
    <recommendedName>
        <fullName evidence="3">Lipoprotein</fullName>
    </recommendedName>
</protein>
<proteinExistence type="predicted"/>
<sequence>MMGKFKHSTYSIIIIFLFGCLLTACQPKAKDIENNSMNQQTYILHFGPQGVQDFSKYNDGQVDHQPAGASFRELDFSPPNLGQVKIENSSNSLVIDHVFSVLGTQWSSNDGIQIFDIDVGLNKEEFVIPEQAYQGYVELMKRLNQAGWNTYFARYNPRIAKEDNIRYLMEGHDIVDMSYIFNFEEWKKIINSIAGKSIGYRLYANGILLDISLKQTKKNEDGKEQYIVRYSFQTVRYNERNLMSDTDKMTSKELENAFKQSLIKDKRSREIDEKDMRSQGYHIDESYIDPDVWLYVK</sequence>
<dbReference type="PROSITE" id="PS51257">
    <property type="entry name" value="PROKAR_LIPOPROTEIN"/>
    <property type="match status" value="1"/>
</dbReference>
<name>A0A833ULV5_ACIBZ</name>
<dbReference type="EMBL" id="WNDP01000089">
    <property type="protein sequence ID" value="KAF1022579.1"/>
    <property type="molecule type" value="Genomic_DNA"/>
</dbReference>
<evidence type="ECO:0000313" key="1">
    <source>
        <dbReference type="EMBL" id="KAF1022579.1"/>
    </source>
</evidence>
<accession>A0A833ULV5</accession>
<evidence type="ECO:0008006" key="3">
    <source>
        <dbReference type="Google" id="ProtNLM"/>
    </source>
</evidence>
<gene>
    <name evidence="1" type="ORF">GAK29_03157</name>
</gene>
<dbReference type="Proteomes" id="UP000490535">
    <property type="component" value="Unassembled WGS sequence"/>
</dbReference>
<organism evidence="1 2">
    <name type="scientific">Acinetobacter bereziniae</name>
    <name type="common">Acinetobacter genomosp. 10</name>
    <dbReference type="NCBI Taxonomy" id="106648"/>
    <lineage>
        <taxon>Bacteria</taxon>
        <taxon>Pseudomonadati</taxon>
        <taxon>Pseudomonadota</taxon>
        <taxon>Gammaproteobacteria</taxon>
        <taxon>Moraxellales</taxon>
        <taxon>Moraxellaceae</taxon>
        <taxon>Acinetobacter</taxon>
    </lineage>
</organism>
<evidence type="ECO:0000313" key="2">
    <source>
        <dbReference type="Proteomes" id="UP000490535"/>
    </source>
</evidence>
<reference evidence="2" key="1">
    <citation type="journal article" date="2020" name="MBio">
        <title>Horizontal gene transfer to a defensive symbiont with a reduced genome amongst a multipartite beetle microbiome.</title>
        <authorList>
            <person name="Waterworth S.C."/>
            <person name="Florez L.V."/>
            <person name="Rees E.R."/>
            <person name="Hertweck C."/>
            <person name="Kaltenpoth M."/>
            <person name="Kwan J.C."/>
        </authorList>
    </citation>
    <scope>NUCLEOTIDE SEQUENCE [LARGE SCALE GENOMIC DNA]</scope>
</reference>
<comment type="caution">
    <text evidence="1">The sequence shown here is derived from an EMBL/GenBank/DDBJ whole genome shotgun (WGS) entry which is preliminary data.</text>
</comment>
<dbReference type="AlphaFoldDB" id="A0A833ULV5"/>